<dbReference type="InterPro" id="IPR003163">
    <property type="entry name" value="Tscrpt_reg_HTH_APSES-type"/>
</dbReference>
<feature type="domain" description="HTH APSES-type" evidence="4">
    <location>
        <begin position="66"/>
        <end position="180"/>
    </location>
</feature>
<accession>M2V6W6</accession>
<feature type="region of interest" description="Disordered" evidence="3">
    <location>
        <begin position="205"/>
        <end position="240"/>
    </location>
</feature>
<dbReference type="GO" id="GO:1990862">
    <property type="term" value="C:nuclear membrane complex Bqt3-Bqt4"/>
    <property type="evidence" value="ECO:0007669"/>
    <property type="project" value="InterPro"/>
</dbReference>
<dbReference type="PANTHER" id="PTHR38044">
    <property type="entry name" value="BOUQUET FORMATION PROTEIN 4"/>
    <property type="match status" value="1"/>
</dbReference>
<name>M2V6W6_COCH5</name>
<evidence type="ECO:0000256" key="1">
    <source>
        <dbReference type="ARBA" id="ARBA00022969"/>
    </source>
</evidence>
<dbReference type="STRING" id="701091.M2V6W6"/>
<keyword evidence="2" id="KW-0183">Conidiation</keyword>
<dbReference type="EMBL" id="KB445570">
    <property type="protein sequence ID" value="EMD95767.1"/>
    <property type="molecule type" value="Genomic_DNA"/>
</dbReference>
<dbReference type="GO" id="GO:0044820">
    <property type="term" value="P:mitotic telomere tethering at nuclear periphery"/>
    <property type="evidence" value="ECO:0007669"/>
    <property type="project" value="TreeGrafter"/>
</dbReference>
<evidence type="ECO:0000256" key="3">
    <source>
        <dbReference type="SAM" id="MobiDB-lite"/>
    </source>
</evidence>
<dbReference type="HOGENOM" id="CLU_030669_0_0_1"/>
<dbReference type="Gene3D" id="3.10.260.10">
    <property type="entry name" value="Transcription regulator HTH, APSES-type DNA-binding domain"/>
    <property type="match status" value="1"/>
</dbReference>
<dbReference type="OrthoDB" id="5346159at2759"/>
<keyword evidence="1" id="KW-0749">Sporulation</keyword>
<dbReference type="GO" id="GO:0070197">
    <property type="term" value="P:meiotic attachment of telomere to nuclear envelope"/>
    <property type="evidence" value="ECO:0007669"/>
    <property type="project" value="InterPro"/>
</dbReference>
<evidence type="ECO:0000313" key="5">
    <source>
        <dbReference type="EMBL" id="EMD95767.1"/>
    </source>
</evidence>
<dbReference type="GO" id="GO:0030435">
    <property type="term" value="P:sporulation resulting in formation of a cellular spore"/>
    <property type="evidence" value="ECO:0007669"/>
    <property type="project" value="UniProtKB-KW"/>
</dbReference>
<dbReference type="InterPro" id="IPR018004">
    <property type="entry name" value="KilA/APSES_HTH"/>
</dbReference>
<dbReference type="GO" id="GO:0048315">
    <property type="term" value="P:conidium formation"/>
    <property type="evidence" value="ECO:0007669"/>
    <property type="project" value="UniProtKB-KW"/>
</dbReference>
<dbReference type="GO" id="GO:0003677">
    <property type="term" value="F:DNA binding"/>
    <property type="evidence" value="ECO:0007669"/>
    <property type="project" value="InterPro"/>
</dbReference>
<organism evidence="5 6">
    <name type="scientific">Cochliobolus heterostrophus (strain C5 / ATCC 48332 / race O)</name>
    <name type="common">Southern corn leaf blight fungus</name>
    <name type="synonym">Bipolaris maydis</name>
    <dbReference type="NCBI Taxonomy" id="701091"/>
    <lineage>
        <taxon>Eukaryota</taxon>
        <taxon>Fungi</taxon>
        <taxon>Dikarya</taxon>
        <taxon>Ascomycota</taxon>
        <taxon>Pezizomycotina</taxon>
        <taxon>Dothideomycetes</taxon>
        <taxon>Pleosporomycetidae</taxon>
        <taxon>Pleosporales</taxon>
        <taxon>Pleosporineae</taxon>
        <taxon>Pleosporaceae</taxon>
        <taxon>Bipolaris</taxon>
    </lineage>
</organism>
<dbReference type="SMART" id="SM01252">
    <property type="entry name" value="KilA-N"/>
    <property type="match status" value="1"/>
</dbReference>
<reference evidence="5 6" key="1">
    <citation type="journal article" date="2012" name="PLoS Pathog.">
        <title>Diverse lifestyles and strategies of plant pathogenesis encoded in the genomes of eighteen Dothideomycetes fungi.</title>
        <authorList>
            <person name="Ohm R.A."/>
            <person name="Feau N."/>
            <person name="Henrissat B."/>
            <person name="Schoch C.L."/>
            <person name="Horwitz B.A."/>
            <person name="Barry K.W."/>
            <person name="Condon B.J."/>
            <person name="Copeland A.C."/>
            <person name="Dhillon B."/>
            <person name="Glaser F."/>
            <person name="Hesse C.N."/>
            <person name="Kosti I."/>
            <person name="LaButti K."/>
            <person name="Lindquist E.A."/>
            <person name="Lucas S."/>
            <person name="Salamov A.A."/>
            <person name="Bradshaw R.E."/>
            <person name="Ciuffetti L."/>
            <person name="Hamelin R.C."/>
            <person name="Kema G.H.J."/>
            <person name="Lawrence C."/>
            <person name="Scott J.A."/>
            <person name="Spatafora J.W."/>
            <person name="Turgeon B.G."/>
            <person name="de Wit P.J.G.M."/>
            <person name="Zhong S."/>
            <person name="Goodwin S.B."/>
            <person name="Grigoriev I.V."/>
        </authorList>
    </citation>
    <scope>NUCLEOTIDE SEQUENCE [LARGE SCALE GENOMIC DNA]</scope>
    <source>
        <strain evidence="6">C5 / ATCC 48332 / race O</strain>
    </source>
</reference>
<dbReference type="AlphaFoldDB" id="M2V6W6"/>
<dbReference type="InterPro" id="IPR037548">
    <property type="entry name" value="Bqt4"/>
</dbReference>
<reference evidence="6" key="2">
    <citation type="journal article" date="2013" name="PLoS Genet.">
        <title>Comparative genome structure, secondary metabolite, and effector coding capacity across Cochliobolus pathogens.</title>
        <authorList>
            <person name="Condon B.J."/>
            <person name="Leng Y."/>
            <person name="Wu D."/>
            <person name="Bushley K.E."/>
            <person name="Ohm R.A."/>
            <person name="Otillar R."/>
            <person name="Martin J."/>
            <person name="Schackwitz W."/>
            <person name="Grimwood J."/>
            <person name="MohdZainudin N."/>
            <person name="Xue C."/>
            <person name="Wang R."/>
            <person name="Manning V.A."/>
            <person name="Dhillon B."/>
            <person name="Tu Z.J."/>
            <person name="Steffenson B.J."/>
            <person name="Salamov A."/>
            <person name="Sun H."/>
            <person name="Lowry S."/>
            <person name="LaButti K."/>
            <person name="Han J."/>
            <person name="Copeland A."/>
            <person name="Lindquist E."/>
            <person name="Barry K."/>
            <person name="Schmutz J."/>
            <person name="Baker S.E."/>
            <person name="Ciuffetti L.M."/>
            <person name="Grigoriev I.V."/>
            <person name="Zhong S."/>
            <person name="Turgeon B.G."/>
        </authorList>
    </citation>
    <scope>NUCLEOTIDE SEQUENCE [LARGE SCALE GENOMIC DNA]</scope>
    <source>
        <strain evidence="6">C5 / ATCC 48332 / race O</strain>
    </source>
</reference>
<dbReference type="SUPFAM" id="SSF54616">
    <property type="entry name" value="DNA-binding domain of Mlu1-box binding protein MBP1"/>
    <property type="match status" value="1"/>
</dbReference>
<dbReference type="OMA" id="FKAAFPW"/>
<protein>
    <recommendedName>
        <fullName evidence="4">HTH APSES-type domain-containing protein</fullName>
    </recommendedName>
</protein>
<dbReference type="eggNOG" id="ENOG502S0ET">
    <property type="taxonomic scope" value="Eukaryota"/>
</dbReference>
<dbReference type="PROSITE" id="PS51299">
    <property type="entry name" value="HTH_APSES"/>
    <property type="match status" value="1"/>
</dbReference>
<keyword evidence="6" id="KW-1185">Reference proteome</keyword>
<evidence type="ECO:0000259" key="4">
    <source>
        <dbReference type="PROSITE" id="PS51299"/>
    </source>
</evidence>
<dbReference type="PANTHER" id="PTHR38044:SF1">
    <property type="entry name" value="BOUQUET FORMATION PROTEIN 4"/>
    <property type="match status" value="1"/>
</dbReference>
<dbReference type="InterPro" id="IPR036887">
    <property type="entry name" value="HTH_APSES_sf"/>
</dbReference>
<dbReference type="Proteomes" id="UP000016936">
    <property type="component" value="Unassembled WGS sequence"/>
</dbReference>
<sequence length="437" mass="48016">MVVDRVLPERKNPLLEPTDSTAIEILIERRRLGQTNLGVKAGVSGITNATKLENMGTFDYAHLRVPLPKDLTGSGIFSRNRMSAFPESYFLMRRSSDGYISATGMFKAAFPWASLQEEDLERKYQKTFPSAGDEEVAGSVWISPEEALALSEEYSMRHWIEALLDPAPIEKGGKDKSNTPIQMPPRFDVANAQPATLPTFGFRQTRARSARSVSPSKAMTPGRKYATPRKGRSTRSAMKPEATHADDMFRPIEAVTPSTALQNSIARRVAPAESIASSVEGEVKEVEQEVEAVLDAEKKPEPELEVQEGTVHIEVKQTVETNGDTEKTSTSVTVDVPHDHAALPEPEDPTAMIEEAKRMVAEAQKLEGGSPSAAARSSKRGIEEVLDQEDLADERLNKLAKKAYTTEQKMTKEKVTRRALVGLGVMAAIGTAFQYFV</sequence>
<proteinExistence type="predicted"/>
<gene>
    <name evidence="5" type="ORF">COCHEDRAFT_1126827</name>
</gene>
<evidence type="ECO:0000256" key="2">
    <source>
        <dbReference type="ARBA" id="ARBA00023321"/>
    </source>
</evidence>
<evidence type="ECO:0000313" key="6">
    <source>
        <dbReference type="Proteomes" id="UP000016936"/>
    </source>
</evidence>